<evidence type="ECO:0000256" key="3">
    <source>
        <dbReference type="ARBA" id="ARBA00022692"/>
    </source>
</evidence>
<feature type="transmembrane region" description="Helical" evidence="8">
    <location>
        <begin position="375"/>
        <end position="394"/>
    </location>
</feature>
<comment type="caution">
    <text evidence="10">The sequence shown here is derived from an EMBL/GenBank/DDBJ whole genome shotgun (WGS) entry which is preliminary data.</text>
</comment>
<feature type="transmembrane region" description="Helical" evidence="8">
    <location>
        <begin position="346"/>
        <end position="366"/>
    </location>
</feature>
<keyword evidence="4 8" id="KW-1133">Transmembrane helix</keyword>
<keyword evidence="11" id="KW-1185">Reference proteome</keyword>
<proteinExistence type="inferred from homology"/>
<comment type="similarity">
    <text evidence="6">Belongs to the major facilitator superfamily. Allantoate permease family.</text>
</comment>
<reference evidence="10 11" key="1">
    <citation type="submission" date="2015-07" db="EMBL/GenBank/DDBJ databases">
        <title>The genome of the fungus Escovopsis weberi, a specialized disease agent of ant agriculture.</title>
        <authorList>
            <person name="de Man T.J."/>
            <person name="Stajich J.E."/>
            <person name="Kubicek C.P."/>
            <person name="Chenthamara K."/>
            <person name="Atanasova L."/>
            <person name="Druzhinina I.S."/>
            <person name="Birnbaum S."/>
            <person name="Barribeau S.M."/>
            <person name="Teiling C."/>
            <person name="Suen G."/>
            <person name="Currie C."/>
            <person name="Gerardo N.M."/>
        </authorList>
    </citation>
    <scope>NUCLEOTIDE SEQUENCE [LARGE SCALE GENOMIC DNA]</scope>
</reference>
<sequence>MSQYPKAEDADVIHLESRGDAGKGQPDASHKSPDSAKKTKGGGGGRRVLRGRDKAAQFLKEADLPPIVVTPNDNKRVLRKIDLHILPFILIVYCLQSLDKTALSYASVFGIIEDTHLVGEQFSWLSSVVYVTQLVFQPLIAYGLVKFPVGKFCSVMVLCWGAVLCAMTAAHDFGGLMASRLLLGTFEASVAPSFIAIVQMWYRRREQTLRNASWYAMLGVVNMVGSLLSYGLGHIKSSVLRPYQIIFLFCGGITVLFSIVMFLFMPDSPLEAKFLDKHEKLVAVERLRMNQMGISSGVWKWDHVWESMLDPKTWLWFSLMLAISGGISTFGPLIVQSFGFEPFIAIIFYIPFGFVELVAILFGAWLSDRIRMKSVVLLLLSLPPIVGTVMLLVTGRGPGDRAVLLTGFYIVSVYPAISPLILSWAGQNTAGDTKRKMTTAVLFVGSSVGNIVGPQLFKPSESPRYDRGLRASLALFVVVAVLVIVGMMWIKILNRRHAATRKAMGKAEVIRDISMMGDKQRAAAAAADQDDGFLNQGEERIGDKAFEDVTDLRNEEFIFVL</sequence>
<feature type="transmembrane region" description="Helical" evidence="8">
    <location>
        <begin position="314"/>
        <end position="334"/>
    </location>
</feature>
<dbReference type="Pfam" id="PF07690">
    <property type="entry name" value="MFS_1"/>
    <property type="match status" value="1"/>
</dbReference>
<feature type="region of interest" description="Disordered" evidence="7">
    <location>
        <begin position="1"/>
        <end position="48"/>
    </location>
</feature>
<dbReference type="Gene3D" id="1.20.1250.20">
    <property type="entry name" value="MFS general substrate transporter like domains"/>
    <property type="match status" value="2"/>
</dbReference>
<dbReference type="PROSITE" id="PS50850">
    <property type="entry name" value="MFS"/>
    <property type="match status" value="1"/>
</dbReference>
<keyword evidence="3 8" id="KW-0812">Transmembrane</keyword>
<feature type="transmembrane region" description="Helical" evidence="8">
    <location>
        <begin position="245"/>
        <end position="265"/>
    </location>
</feature>
<feature type="transmembrane region" description="Helical" evidence="8">
    <location>
        <begin position="124"/>
        <end position="145"/>
    </location>
</feature>
<accession>A0A0M8MRV0</accession>
<feature type="transmembrane region" description="Helical" evidence="8">
    <location>
        <begin position="85"/>
        <end position="112"/>
    </location>
</feature>
<feature type="transmembrane region" description="Helical" evidence="8">
    <location>
        <begin position="469"/>
        <end position="492"/>
    </location>
</feature>
<feature type="transmembrane region" description="Helical" evidence="8">
    <location>
        <begin position="152"/>
        <end position="170"/>
    </location>
</feature>
<feature type="compositionally biased region" description="Basic and acidic residues" evidence="7">
    <location>
        <begin position="1"/>
        <end position="21"/>
    </location>
</feature>
<dbReference type="InterPro" id="IPR011701">
    <property type="entry name" value="MFS"/>
</dbReference>
<dbReference type="SUPFAM" id="SSF103473">
    <property type="entry name" value="MFS general substrate transporter"/>
    <property type="match status" value="1"/>
</dbReference>
<dbReference type="FunFam" id="1.20.1250.20:FF:000064">
    <property type="entry name" value="MFS allantoate transporter"/>
    <property type="match status" value="1"/>
</dbReference>
<feature type="transmembrane region" description="Helical" evidence="8">
    <location>
        <begin position="437"/>
        <end position="457"/>
    </location>
</feature>
<evidence type="ECO:0000259" key="9">
    <source>
        <dbReference type="PROSITE" id="PS50850"/>
    </source>
</evidence>
<feature type="domain" description="Major facilitator superfamily (MFS) profile" evidence="9">
    <location>
        <begin position="85"/>
        <end position="498"/>
    </location>
</feature>
<dbReference type="OrthoDB" id="6730379at2759"/>
<evidence type="ECO:0000256" key="8">
    <source>
        <dbReference type="SAM" id="Phobius"/>
    </source>
</evidence>
<feature type="transmembrane region" description="Helical" evidence="8">
    <location>
        <begin position="214"/>
        <end position="233"/>
    </location>
</feature>
<gene>
    <name evidence="10" type="ORF">ESCO_005835</name>
</gene>
<evidence type="ECO:0000256" key="1">
    <source>
        <dbReference type="ARBA" id="ARBA00004141"/>
    </source>
</evidence>
<evidence type="ECO:0000313" key="11">
    <source>
        <dbReference type="Proteomes" id="UP000053831"/>
    </source>
</evidence>
<dbReference type="GO" id="GO:0022857">
    <property type="term" value="F:transmembrane transporter activity"/>
    <property type="evidence" value="ECO:0007669"/>
    <property type="project" value="InterPro"/>
</dbReference>
<dbReference type="STRING" id="150374.A0A0M8MRV0"/>
<keyword evidence="2" id="KW-0813">Transport</keyword>
<evidence type="ECO:0000256" key="2">
    <source>
        <dbReference type="ARBA" id="ARBA00022448"/>
    </source>
</evidence>
<feature type="transmembrane region" description="Helical" evidence="8">
    <location>
        <begin position="406"/>
        <end position="425"/>
    </location>
</feature>
<organism evidence="10 11">
    <name type="scientific">Escovopsis weberi</name>
    <dbReference type="NCBI Taxonomy" id="150374"/>
    <lineage>
        <taxon>Eukaryota</taxon>
        <taxon>Fungi</taxon>
        <taxon>Dikarya</taxon>
        <taxon>Ascomycota</taxon>
        <taxon>Pezizomycotina</taxon>
        <taxon>Sordariomycetes</taxon>
        <taxon>Hypocreomycetidae</taxon>
        <taxon>Hypocreales</taxon>
        <taxon>Hypocreaceae</taxon>
        <taxon>Escovopsis</taxon>
    </lineage>
</organism>
<dbReference type="GO" id="GO:0016020">
    <property type="term" value="C:membrane"/>
    <property type="evidence" value="ECO:0007669"/>
    <property type="project" value="UniProtKB-SubCell"/>
</dbReference>
<evidence type="ECO:0000256" key="5">
    <source>
        <dbReference type="ARBA" id="ARBA00023136"/>
    </source>
</evidence>
<evidence type="ECO:0000256" key="4">
    <source>
        <dbReference type="ARBA" id="ARBA00022989"/>
    </source>
</evidence>
<dbReference type="EMBL" id="LGSR01000028">
    <property type="protein sequence ID" value="KOS17138.1"/>
    <property type="molecule type" value="Genomic_DNA"/>
</dbReference>
<name>A0A0M8MRV0_ESCWE</name>
<dbReference type="PANTHER" id="PTHR43791">
    <property type="entry name" value="PERMEASE-RELATED"/>
    <property type="match status" value="1"/>
</dbReference>
<evidence type="ECO:0000313" key="10">
    <source>
        <dbReference type="EMBL" id="KOS17138.1"/>
    </source>
</evidence>
<dbReference type="PANTHER" id="PTHR43791:SF59">
    <property type="entry name" value="TRANSPORTER, PUTATIVE (AFU_ORTHOLOGUE AFUA_1G06550)-RELATED"/>
    <property type="match status" value="1"/>
</dbReference>
<dbReference type="InterPro" id="IPR020846">
    <property type="entry name" value="MFS_dom"/>
</dbReference>
<dbReference type="Proteomes" id="UP000053831">
    <property type="component" value="Unassembled WGS sequence"/>
</dbReference>
<protein>
    <submittedName>
        <fullName evidence="10">Putative transporter</fullName>
    </submittedName>
</protein>
<dbReference type="AlphaFoldDB" id="A0A0M8MRV0"/>
<keyword evidence="5 8" id="KW-0472">Membrane</keyword>
<comment type="subcellular location">
    <subcellularLocation>
        <location evidence="1">Membrane</location>
        <topology evidence="1">Multi-pass membrane protein</topology>
    </subcellularLocation>
</comment>
<feature type="transmembrane region" description="Helical" evidence="8">
    <location>
        <begin position="182"/>
        <end position="202"/>
    </location>
</feature>
<feature type="compositionally biased region" description="Basic and acidic residues" evidence="7">
    <location>
        <begin position="28"/>
        <end position="37"/>
    </location>
</feature>
<evidence type="ECO:0000256" key="6">
    <source>
        <dbReference type="ARBA" id="ARBA00037968"/>
    </source>
</evidence>
<dbReference type="InterPro" id="IPR036259">
    <property type="entry name" value="MFS_trans_sf"/>
</dbReference>
<evidence type="ECO:0000256" key="7">
    <source>
        <dbReference type="SAM" id="MobiDB-lite"/>
    </source>
</evidence>